<dbReference type="InterPro" id="IPR050118">
    <property type="entry name" value="Pur/Pyrimidine_PRTase"/>
</dbReference>
<sequence>MAKEAKLRRSARLADLALRLLEEPGRTFSLGQLARTYGAAKSSLSEDLSILREVFLRAGIGTIETSPGAAGGARYVPGISRERAENFVHRLVEEVTRPERILPGGFVYLSDLLGRPDILRDVGRIVAAAFASVDVDVVLTVETKGIPIAYAASFALGKPVVIARRDGQITEGSLVTINYLSASSRSIRTMSLSRRAIAEGARVLLVDDFLRGGGTIRGMQELVREFRAEGVGAFVFVEGPAGSGRVVEDVASLVKVEEIDADARTIRAVPGSIFSRAWPSSPWGGLFQIRESEGRSPKHDLTGG</sequence>
<evidence type="ECO:0000256" key="2">
    <source>
        <dbReference type="ARBA" id="ARBA00023015"/>
    </source>
</evidence>
<dbReference type="InterPro" id="IPR015265">
    <property type="entry name" value="PuR_N"/>
</dbReference>
<comment type="caution">
    <text evidence="8">The sequence shown here is derived from an EMBL/GenBank/DDBJ whole genome shotgun (WGS) entry which is preliminary data.</text>
</comment>
<dbReference type="OrthoDB" id="4213751at2"/>
<keyword evidence="4" id="KW-0804">Transcription</keyword>
<keyword evidence="3" id="KW-0238">DNA-binding</keyword>
<evidence type="ECO:0000256" key="5">
    <source>
        <dbReference type="ARBA" id="ARBA00049656"/>
    </source>
</evidence>
<dbReference type="InterPro" id="IPR010078">
    <property type="entry name" value="PurR_Bsub"/>
</dbReference>
<dbReference type="Pfam" id="PF09182">
    <property type="entry name" value="PuR_N"/>
    <property type="match status" value="1"/>
</dbReference>
<evidence type="ECO:0000256" key="3">
    <source>
        <dbReference type="ARBA" id="ARBA00023125"/>
    </source>
</evidence>
<gene>
    <name evidence="8" type="ORF">C7438_1040</name>
</gene>
<dbReference type="InterPro" id="IPR036388">
    <property type="entry name" value="WH-like_DNA-bd_sf"/>
</dbReference>
<dbReference type="SUPFAM" id="SSF53271">
    <property type="entry name" value="PRTase-like"/>
    <property type="match status" value="1"/>
</dbReference>
<accession>A0A660L366</accession>
<keyword evidence="2" id="KW-0805">Transcription regulation</keyword>
<dbReference type="AlphaFoldDB" id="A0A660L366"/>
<organism evidence="8 9">
    <name type="scientific">Brockia lithotrophica</name>
    <dbReference type="NCBI Taxonomy" id="933949"/>
    <lineage>
        <taxon>Bacteria</taxon>
        <taxon>Bacillati</taxon>
        <taxon>Bacillota</taxon>
        <taxon>Bacilli</taxon>
        <taxon>Bacillales</taxon>
        <taxon>Bacillales Family X. Incertae Sedis</taxon>
        <taxon>Brockia</taxon>
    </lineage>
</organism>
<dbReference type="GO" id="GO:0045892">
    <property type="term" value="P:negative regulation of DNA-templated transcription"/>
    <property type="evidence" value="ECO:0007669"/>
    <property type="project" value="InterPro"/>
</dbReference>
<dbReference type="NCBIfam" id="TIGR01743">
    <property type="entry name" value="purR_Bsub"/>
    <property type="match status" value="1"/>
</dbReference>
<proteinExistence type="inferred from homology"/>
<reference evidence="8 9" key="1">
    <citation type="submission" date="2018-10" db="EMBL/GenBank/DDBJ databases">
        <title>Genomic Encyclopedia of Type Strains, Phase IV (KMG-IV): sequencing the most valuable type-strain genomes for metagenomic binning, comparative biology and taxonomic classification.</title>
        <authorList>
            <person name="Goeker M."/>
        </authorList>
    </citation>
    <scope>NUCLEOTIDE SEQUENCE [LARGE SCALE GENOMIC DNA]</scope>
    <source>
        <strain evidence="8 9">DSM 22653</strain>
    </source>
</reference>
<dbReference type="InterPro" id="IPR029057">
    <property type="entry name" value="PRTase-like"/>
</dbReference>
<dbReference type="CDD" id="cd06223">
    <property type="entry name" value="PRTases_typeI"/>
    <property type="match status" value="1"/>
</dbReference>
<feature type="domain" description="Bacterial purine repressor N-terminal" evidence="7">
    <location>
        <begin position="8"/>
        <end position="77"/>
    </location>
</feature>
<evidence type="ECO:0000259" key="6">
    <source>
        <dbReference type="Pfam" id="PF00156"/>
    </source>
</evidence>
<evidence type="ECO:0000313" key="8">
    <source>
        <dbReference type="EMBL" id="RKQ85635.1"/>
    </source>
</evidence>
<dbReference type="Gene3D" id="3.40.50.2020">
    <property type="match status" value="1"/>
</dbReference>
<feature type="domain" description="Phosphoribosyltransferase" evidence="6">
    <location>
        <begin position="115"/>
        <end position="257"/>
    </location>
</feature>
<keyword evidence="9" id="KW-1185">Reference proteome</keyword>
<dbReference type="Pfam" id="PF00156">
    <property type="entry name" value="Pribosyltran"/>
    <property type="match status" value="1"/>
</dbReference>
<comment type="similarity">
    <text evidence="5">Belongs to the purine/pyrimidine phosphoribosyltransferase family. PurR subfamily.</text>
</comment>
<comment type="subunit">
    <text evidence="1">Homodimer.</text>
</comment>
<dbReference type="GO" id="GO:0003677">
    <property type="term" value="F:DNA binding"/>
    <property type="evidence" value="ECO:0007669"/>
    <property type="project" value="UniProtKB-KW"/>
</dbReference>
<dbReference type="SUPFAM" id="SSF46785">
    <property type="entry name" value="Winged helix' DNA-binding domain"/>
    <property type="match status" value="1"/>
</dbReference>
<name>A0A660L366_9BACL</name>
<dbReference type="Proteomes" id="UP000267019">
    <property type="component" value="Unassembled WGS sequence"/>
</dbReference>
<dbReference type="InterPro" id="IPR036390">
    <property type="entry name" value="WH_DNA-bd_sf"/>
</dbReference>
<dbReference type="RefSeq" id="WP_121444288.1">
    <property type="nucleotide sequence ID" value="NZ_RBIJ01000002.1"/>
</dbReference>
<dbReference type="PANTHER" id="PTHR43864:SF2">
    <property type="entry name" value="PUR OPERON REPRESSOR"/>
    <property type="match status" value="1"/>
</dbReference>
<protein>
    <submittedName>
        <fullName evidence="8">Purine operon repressor PurR</fullName>
    </submittedName>
</protein>
<evidence type="ECO:0000256" key="4">
    <source>
        <dbReference type="ARBA" id="ARBA00023163"/>
    </source>
</evidence>
<evidence type="ECO:0000313" key="9">
    <source>
        <dbReference type="Proteomes" id="UP000267019"/>
    </source>
</evidence>
<dbReference type="PANTHER" id="PTHR43864">
    <property type="entry name" value="HYPOXANTHINE/GUANINE PHOSPHORIBOSYLTRANSFERASE"/>
    <property type="match status" value="1"/>
</dbReference>
<dbReference type="InterPro" id="IPR000836">
    <property type="entry name" value="PRTase_dom"/>
</dbReference>
<evidence type="ECO:0000256" key="1">
    <source>
        <dbReference type="ARBA" id="ARBA00011738"/>
    </source>
</evidence>
<evidence type="ECO:0000259" key="7">
    <source>
        <dbReference type="Pfam" id="PF09182"/>
    </source>
</evidence>
<dbReference type="EMBL" id="RBIJ01000002">
    <property type="protein sequence ID" value="RKQ85635.1"/>
    <property type="molecule type" value="Genomic_DNA"/>
</dbReference>
<dbReference type="Gene3D" id="1.10.10.10">
    <property type="entry name" value="Winged helix-like DNA-binding domain superfamily/Winged helix DNA-binding domain"/>
    <property type="match status" value="1"/>
</dbReference>
<dbReference type="GO" id="GO:0045982">
    <property type="term" value="P:negative regulation of purine nucleobase metabolic process"/>
    <property type="evidence" value="ECO:0007669"/>
    <property type="project" value="InterPro"/>
</dbReference>